<reference evidence="11 12" key="1">
    <citation type="submission" date="2019-04" db="EMBL/GenBank/DDBJ databases">
        <authorList>
            <person name="Feng G."/>
            <person name="Zhang J."/>
            <person name="Zhu H."/>
        </authorList>
    </citation>
    <scope>NUCLEOTIDE SEQUENCE [LARGE SCALE GENOMIC DNA]</scope>
    <source>
        <strain evidence="11 12">JCM 19491</strain>
    </source>
</reference>
<name>A0A4Z0MMP9_9BACT</name>
<dbReference type="InterPro" id="IPR018764">
    <property type="entry name" value="RskA_C"/>
</dbReference>
<evidence type="ECO:0000256" key="5">
    <source>
        <dbReference type="ARBA" id="ARBA00022989"/>
    </source>
</evidence>
<dbReference type="GO" id="GO:0016989">
    <property type="term" value="F:sigma factor antagonist activity"/>
    <property type="evidence" value="ECO:0007669"/>
    <property type="project" value="TreeGrafter"/>
</dbReference>
<evidence type="ECO:0000256" key="2">
    <source>
        <dbReference type="ARBA" id="ARBA00004236"/>
    </source>
</evidence>
<evidence type="ECO:0000313" key="11">
    <source>
        <dbReference type="EMBL" id="TGD80656.1"/>
    </source>
</evidence>
<feature type="transmembrane region" description="Helical" evidence="9">
    <location>
        <begin position="124"/>
        <end position="144"/>
    </location>
</feature>
<accession>A0A4Z0MMP9</accession>
<evidence type="ECO:0000256" key="1">
    <source>
        <dbReference type="ARBA" id="ARBA00004167"/>
    </source>
</evidence>
<sequence length="292" mass="31793">MNIQEYIESGILEEYALGVLNEAERPEVERMAAQHPEIRRELDEITRGLDFYAEAHAITPPAGMRERVLGGWQQAIQQTPVQPVAAPVMQASAPEPVAPMAPVSGEAVVRQMPLENPGSGRTRWLIAASVALLMLSALGNFLLYNRLKQTEANLEVAQTEQSRYAATQQAALNERDQQLRVLRNEAFQQVELKGTPKAPDALARVYYNAKTKAVYLDVRNLPAPPEGKQYQLWALDNGKPVDAGVLASTTATGDSIQQMKDIASAQAFAMTVEPLGGSASPTLTTMTVIGNM</sequence>
<keyword evidence="12" id="KW-1185">Reference proteome</keyword>
<dbReference type="PANTHER" id="PTHR37461:SF1">
    <property type="entry name" value="ANTI-SIGMA-K FACTOR RSKA"/>
    <property type="match status" value="1"/>
</dbReference>
<evidence type="ECO:0000259" key="10">
    <source>
        <dbReference type="Pfam" id="PF10099"/>
    </source>
</evidence>
<keyword evidence="4 9" id="KW-0812">Transmembrane</keyword>
<organism evidence="11 12">
    <name type="scientific">Hymenobacter wooponensis</name>
    <dbReference type="NCBI Taxonomy" id="1525360"/>
    <lineage>
        <taxon>Bacteria</taxon>
        <taxon>Pseudomonadati</taxon>
        <taxon>Bacteroidota</taxon>
        <taxon>Cytophagia</taxon>
        <taxon>Cytophagales</taxon>
        <taxon>Hymenobacteraceae</taxon>
        <taxon>Hymenobacter</taxon>
    </lineage>
</organism>
<evidence type="ECO:0000313" key="12">
    <source>
        <dbReference type="Proteomes" id="UP000298284"/>
    </source>
</evidence>
<evidence type="ECO:0000256" key="6">
    <source>
        <dbReference type="ARBA" id="ARBA00023136"/>
    </source>
</evidence>
<dbReference type="RefSeq" id="WP_135530799.1">
    <property type="nucleotide sequence ID" value="NZ_SRKZ01000003.1"/>
</dbReference>
<protein>
    <recommendedName>
        <fullName evidence="8">Regulator of SigK</fullName>
    </recommendedName>
    <alternativeName>
        <fullName evidence="7">Sigma-K anti-sigma factor RskA</fullName>
    </alternativeName>
</protein>
<dbReference type="InterPro" id="IPR051474">
    <property type="entry name" value="Anti-sigma-K/W_factor"/>
</dbReference>
<keyword evidence="6 9" id="KW-0472">Membrane</keyword>
<evidence type="ECO:0000256" key="7">
    <source>
        <dbReference type="ARBA" id="ARBA00029829"/>
    </source>
</evidence>
<proteinExistence type="predicted"/>
<comment type="subcellular location">
    <subcellularLocation>
        <location evidence="2">Cell membrane</location>
    </subcellularLocation>
    <subcellularLocation>
        <location evidence="1">Membrane</location>
        <topology evidence="1">Single-pass membrane protein</topology>
    </subcellularLocation>
</comment>
<feature type="domain" description="Anti-sigma K factor RskA C-terminal" evidence="10">
    <location>
        <begin position="127"/>
        <end position="285"/>
    </location>
</feature>
<evidence type="ECO:0000256" key="8">
    <source>
        <dbReference type="ARBA" id="ARBA00030803"/>
    </source>
</evidence>
<dbReference type="InterPro" id="IPR041916">
    <property type="entry name" value="Anti_sigma_zinc_sf"/>
</dbReference>
<keyword evidence="3" id="KW-1003">Cell membrane</keyword>
<evidence type="ECO:0000256" key="4">
    <source>
        <dbReference type="ARBA" id="ARBA00022692"/>
    </source>
</evidence>
<gene>
    <name evidence="11" type="ORF">EU557_12585</name>
</gene>
<dbReference type="GO" id="GO:0006417">
    <property type="term" value="P:regulation of translation"/>
    <property type="evidence" value="ECO:0007669"/>
    <property type="project" value="TreeGrafter"/>
</dbReference>
<dbReference type="PANTHER" id="PTHR37461">
    <property type="entry name" value="ANTI-SIGMA-K FACTOR RSKA"/>
    <property type="match status" value="1"/>
</dbReference>
<dbReference type="EMBL" id="SRKZ01000003">
    <property type="protein sequence ID" value="TGD80656.1"/>
    <property type="molecule type" value="Genomic_DNA"/>
</dbReference>
<dbReference type="OrthoDB" id="1420916at2"/>
<evidence type="ECO:0000256" key="9">
    <source>
        <dbReference type="SAM" id="Phobius"/>
    </source>
</evidence>
<dbReference type="Proteomes" id="UP000298284">
    <property type="component" value="Unassembled WGS sequence"/>
</dbReference>
<comment type="caution">
    <text evidence="11">The sequence shown here is derived from an EMBL/GenBank/DDBJ whole genome shotgun (WGS) entry which is preliminary data.</text>
</comment>
<dbReference type="AlphaFoldDB" id="A0A4Z0MMP9"/>
<dbReference type="Pfam" id="PF10099">
    <property type="entry name" value="RskA_C"/>
    <property type="match status" value="1"/>
</dbReference>
<keyword evidence="5 9" id="KW-1133">Transmembrane helix</keyword>
<dbReference type="Gene3D" id="1.10.10.1320">
    <property type="entry name" value="Anti-sigma factor, zinc-finger domain"/>
    <property type="match status" value="1"/>
</dbReference>
<evidence type="ECO:0000256" key="3">
    <source>
        <dbReference type="ARBA" id="ARBA00022475"/>
    </source>
</evidence>
<dbReference type="GO" id="GO:0005886">
    <property type="term" value="C:plasma membrane"/>
    <property type="evidence" value="ECO:0007669"/>
    <property type="project" value="UniProtKB-SubCell"/>
</dbReference>